<dbReference type="SMART" id="SM00360">
    <property type="entry name" value="RRM"/>
    <property type="match status" value="1"/>
</dbReference>
<dbReference type="PANTHER" id="PTHR24009">
    <property type="entry name" value="RNA-BINDING (RRM/RBD/RNP MOTIFS)"/>
    <property type="match status" value="1"/>
</dbReference>
<dbReference type="SUPFAM" id="SSF54928">
    <property type="entry name" value="RNA-binding domain, RBD"/>
    <property type="match status" value="1"/>
</dbReference>
<accession>A0A8N4ID54</accession>
<dbReference type="GO" id="GO:0003677">
    <property type="term" value="F:DNA binding"/>
    <property type="evidence" value="ECO:0007669"/>
    <property type="project" value="UniProtKB-KW"/>
</dbReference>
<dbReference type="GO" id="GO:0008270">
    <property type="term" value="F:zinc ion binding"/>
    <property type="evidence" value="ECO:0007669"/>
    <property type="project" value="UniProtKB-KW"/>
</dbReference>
<dbReference type="InterPro" id="IPR012677">
    <property type="entry name" value="Nucleotide-bd_a/b_plait_sf"/>
</dbReference>
<dbReference type="SMART" id="SM00356">
    <property type="entry name" value="ZnF_C3H1"/>
    <property type="match status" value="1"/>
</dbReference>
<dbReference type="Proteomes" id="UP000504607">
    <property type="component" value="Unplaced"/>
</dbReference>
<protein>
    <submittedName>
        <fullName evidence="11">Zinc finger CCCH domain-containing protein 18 isoform X1</fullName>
    </submittedName>
</protein>
<evidence type="ECO:0000313" key="10">
    <source>
        <dbReference type="Proteomes" id="UP000504607"/>
    </source>
</evidence>
<dbReference type="AlphaFoldDB" id="A0A8N4ID54"/>
<dbReference type="OrthoDB" id="1914176at2759"/>
<dbReference type="RefSeq" id="XP_029117268.1">
    <property type="nucleotide sequence ID" value="XM_029261435.1"/>
</dbReference>
<dbReference type="InterPro" id="IPR034365">
    <property type="entry name" value="AtC3H46-like_RRM"/>
</dbReference>
<dbReference type="FunFam" id="3.30.70.330:FF:000678">
    <property type="entry name" value="zinc finger CCCH domain-containing protein 53-like isoform X2"/>
    <property type="match status" value="1"/>
</dbReference>
<dbReference type="InterPro" id="IPR000504">
    <property type="entry name" value="RRM_dom"/>
</dbReference>
<dbReference type="Pfam" id="PF00642">
    <property type="entry name" value="zf-CCCH"/>
    <property type="match status" value="1"/>
</dbReference>
<proteinExistence type="predicted"/>
<name>A0A8N4ID54_ELAGV</name>
<gene>
    <name evidence="11" type="primary">LOC105033907</name>
</gene>
<dbReference type="PROSITE" id="PS50103">
    <property type="entry name" value="ZF_C3H1"/>
    <property type="match status" value="1"/>
</dbReference>
<dbReference type="InterPro" id="IPR035979">
    <property type="entry name" value="RBD_domain_sf"/>
</dbReference>
<dbReference type="PROSITE" id="PS50102">
    <property type="entry name" value="RRM"/>
    <property type="match status" value="1"/>
</dbReference>
<dbReference type="Pfam" id="PF23182">
    <property type="entry name" value="PABC_AtC3H46"/>
    <property type="match status" value="1"/>
</dbReference>
<evidence type="ECO:0000259" key="8">
    <source>
        <dbReference type="PROSITE" id="PS50102"/>
    </source>
</evidence>
<keyword evidence="10" id="KW-1185">Reference proteome</keyword>
<evidence type="ECO:0000256" key="3">
    <source>
        <dbReference type="ARBA" id="ARBA00022833"/>
    </source>
</evidence>
<sequence>MEVTECTKILLNRIQDLEPESATKIIGYLLLKHTHQEMMEYAFGPDKMILSLINEAKAYLSSSPKPNTLSSMQLLPDQPPRCMSPPPTCPRSFSSPSSFRVPAPCWEPHQSAEQQTSVHNFDLLPPSYVDFIGGPHHQGEFIGFEEQLHPVNLLGSDLAGNYYYPEVALGGDLGLRTSLRLPPGLQEFPIKACHYFNKGYCKHGINCRFSHGQIIPDGLSYNYIPNFNELGNEDQAFLPGSLERLEIEIIELLRSRRGMPVSIASLPMLYLEKYGKVLQAEGYLTESQRHGKAGFSLTKLLARLKSIRLIDRPHGQHAVVLAEEAPKYMEYRNERSDQGASLGSSHQIYLTFPAESKFTEEDVVNYFRQYGPVRDVRIPRQEKRMFGFVSFHYPETVKLILAKGSPHYIGGFRVLVKPYKEKPKLADRKLVESSWHTELLLSCDTRKYAEKMELPGYHSYQHLEMDPGINAVPRLCDGYGPSKKQLIEEHEYAIELERRRLLELQLTTKQLMPQPDTGNRIDELNVPEVHVSNMPVVLNSGSTSDGAATQTSDNYSEQDREVPLVNDIYKLWPYRTSRQSFLITLGRKQHFHSYIEKEQKRTVRGRILCTRLLQISTEIFLFLQFP</sequence>
<feature type="domain" description="RRM" evidence="8">
    <location>
        <begin position="346"/>
        <end position="421"/>
    </location>
</feature>
<dbReference type="InterPro" id="IPR056276">
    <property type="entry name" value="AtC3H46-like_PABC-like"/>
</dbReference>
<evidence type="ECO:0000256" key="2">
    <source>
        <dbReference type="ARBA" id="ARBA00022771"/>
    </source>
</evidence>
<dbReference type="Gene3D" id="3.30.70.330">
    <property type="match status" value="1"/>
</dbReference>
<dbReference type="RefSeq" id="XP_073103585.1">
    <property type="nucleotide sequence ID" value="XM_073247484.1"/>
</dbReference>
<reference evidence="11" key="1">
    <citation type="submission" date="2025-08" db="UniProtKB">
        <authorList>
            <consortium name="RefSeq"/>
        </authorList>
    </citation>
    <scope>IDENTIFICATION</scope>
</reference>
<dbReference type="Pfam" id="PF00076">
    <property type="entry name" value="RRM_1"/>
    <property type="match status" value="1"/>
</dbReference>
<evidence type="ECO:0000313" key="11">
    <source>
        <dbReference type="RefSeq" id="XP_029117268.1"/>
    </source>
</evidence>
<feature type="domain" description="C3H1-type" evidence="9">
    <location>
        <begin position="187"/>
        <end position="214"/>
    </location>
</feature>
<feature type="zinc finger region" description="C3H1-type" evidence="7">
    <location>
        <begin position="187"/>
        <end position="214"/>
    </location>
</feature>
<dbReference type="PANTHER" id="PTHR24009:SF0">
    <property type="entry name" value="ZINC FINGER CCCH DOMAIN-CONTAINING PROTEIN 18"/>
    <property type="match status" value="1"/>
</dbReference>
<dbReference type="RefSeq" id="XP_073103584.1">
    <property type="nucleotide sequence ID" value="XM_073247483.1"/>
</dbReference>
<keyword evidence="5" id="KW-0238">DNA-binding</keyword>
<dbReference type="Gene3D" id="2.30.30.1190">
    <property type="match status" value="1"/>
</dbReference>
<organism evidence="10 11">
    <name type="scientific">Elaeis guineensis var. tenera</name>
    <name type="common">Oil palm</name>
    <dbReference type="NCBI Taxonomy" id="51953"/>
    <lineage>
        <taxon>Eukaryota</taxon>
        <taxon>Viridiplantae</taxon>
        <taxon>Streptophyta</taxon>
        <taxon>Embryophyta</taxon>
        <taxon>Tracheophyta</taxon>
        <taxon>Spermatophyta</taxon>
        <taxon>Magnoliopsida</taxon>
        <taxon>Liliopsida</taxon>
        <taxon>Arecaceae</taxon>
        <taxon>Arecoideae</taxon>
        <taxon>Cocoseae</taxon>
        <taxon>Elaeidinae</taxon>
        <taxon>Elaeis</taxon>
    </lineage>
</organism>
<dbReference type="GO" id="GO:0003723">
    <property type="term" value="F:RNA binding"/>
    <property type="evidence" value="ECO:0007669"/>
    <property type="project" value="UniProtKB-UniRule"/>
</dbReference>
<keyword evidence="3 7" id="KW-0862">Zinc</keyword>
<dbReference type="CDD" id="cd12458">
    <property type="entry name" value="RRM_AtC3H46_like"/>
    <property type="match status" value="1"/>
</dbReference>
<evidence type="ECO:0000256" key="6">
    <source>
        <dbReference type="PROSITE-ProRule" id="PRU00176"/>
    </source>
</evidence>
<keyword evidence="1 7" id="KW-0479">Metal-binding</keyword>
<evidence type="ECO:0000256" key="1">
    <source>
        <dbReference type="ARBA" id="ARBA00022723"/>
    </source>
</evidence>
<evidence type="ECO:0000259" key="9">
    <source>
        <dbReference type="PROSITE" id="PS50103"/>
    </source>
</evidence>
<dbReference type="GeneID" id="105033907"/>
<dbReference type="RefSeq" id="XP_073103583.1">
    <property type="nucleotide sequence ID" value="XM_073247482.1"/>
</dbReference>
<evidence type="ECO:0000256" key="7">
    <source>
        <dbReference type="PROSITE-ProRule" id="PRU00723"/>
    </source>
</evidence>
<keyword evidence="2 7" id="KW-0863">Zinc-finger</keyword>
<dbReference type="InterPro" id="IPR000571">
    <property type="entry name" value="Znf_CCCH"/>
</dbReference>
<evidence type="ECO:0000256" key="4">
    <source>
        <dbReference type="ARBA" id="ARBA00022884"/>
    </source>
</evidence>
<keyword evidence="4 6" id="KW-0694">RNA-binding</keyword>
<evidence type="ECO:0000256" key="5">
    <source>
        <dbReference type="ARBA" id="ARBA00023125"/>
    </source>
</evidence>